<keyword evidence="2" id="KW-0472">Membrane</keyword>
<gene>
    <name evidence="3" type="ORF">OPV22_027293</name>
</gene>
<accession>A0AAV8PX84</accession>
<organism evidence="3 4">
    <name type="scientific">Ensete ventricosum</name>
    <name type="common">Abyssinian banana</name>
    <name type="synonym">Musa ensete</name>
    <dbReference type="NCBI Taxonomy" id="4639"/>
    <lineage>
        <taxon>Eukaryota</taxon>
        <taxon>Viridiplantae</taxon>
        <taxon>Streptophyta</taxon>
        <taxon>Embryophyta</taxon>
        <taxon>Tracheophyta</taxon>
        <taxon>Spermatophyta</taxon>
        <taxon>Magnoliopsida</taxon>
        <taxon>Liliopsida</taxon>
        <taxon>Zingiberales</taxon>
        <taxon>Musaceae</taxon>
        <taxon>Ensete</taxon>
    </lineage>
</organism>
<protein>
    <submittedName>
        <fullName evidence="3">Uncharacterized protein</fullName>
    </submittedName>
</protein>
<keyword evidence="2" id="KW-1133">Transmembrane helix</keyword>
<evidence type="ECO:0000256" key="2">
    <source>
        <dbReference type="SAM" id="Phobius"/>
    </source>
</evidence>
<comment type="caution">
    <text evidence="3">The sequence shown here is derived from an EMBL/GenBank/DDBJ whole genome shotgun (WGS) entry which is preliminary data.</text>
</comment>
<keyword evidence="4" id="KW-1185">Reference proteome</keyword>
<feature type="compositionally biased region" description="Basic and acidic residues" evidence="1">
    <location>
        <begin position="74"/>
        <end position="87"/>
    </location>
</feature>
<feature type="region of interest" description="Disordered" evidence="1">
    <location>
        <begin position="1"/>
        <end position="26"/>
    </location>
</feature>
<dbReference type="EMBL" id="JAQQAF010000008">
    <property type="protein sequence ID" value="KAJ8464741.1"/>
    <property type="molecule type" value="Genomic_DNA"/>
</dbReference>
<evidence type="ECO:0000313" key="4">
    <source>
        <dbReference type="Proteomes" id="UP001222027"/>
    </source>
</evidence>
<keyword evidence="2" id="KW-0812">Transmembrane</keyword>
<dbReference type="Proteomes" id="UP001222027">
    <property type="component" value="Unassembled WGS sequence"/>
</dbReference>
<evidence type="ECO:0000256" key="1">
    <source>
        <dbReference type="SAM" id="MobiDB-lite"/>
    </source>
</evidence>
<dbReference type="AlphaFoldDB" id="A0AAV8PX84"/>
<evidence type="ECO:0000313" key="3">
    <source>
        <dbReference type="EMBL" id="KAJ8464741.1"/>
    </source>
</evidence>
<feature type="region of interest" description="Disordered" evidence="1">
    <location>
        <begin position="66"/>
        <end position="97"/>
    </location>
</feature>
<name>A0AAV8PX84_ENSVE</name>
<proteinExistence type="predicted"/>
<reference evidence="3 4" key="1">
    <citation type="submission" date="2022-12" db="EMBL/GenBank/DDBJ databases">
        <title>Chromosome-scale assembly of the Ensete ventricosum genome.</title>
        <authorList>
            <person name="Dussert Y."/>
            <person name="Stocks J."/>
            <person name="Wendawek A."/>
            <person name="Woldeyes F."/>
            <person name="Nichols R.A."/>
            <person name="Borrell J.S."/>
        </authorList>
    </citation>
    <scope>NUCLEOTIDE SEQUENCE [LARGE SCALE GENOMIC DNA]</scope>
    <source>
        <strain evidence="4">cv. Maze</strain>
        <tissue evidence="3">Seeds</tissue>
    </source>
</reference>
<sequence length="97" mass="10616">MADGIEEVAESVSGPSVGNPSAAEAPSKKYRLDSLLPGLFPSSVGNIPLPLCSTFSFNALKKELKKKKKKKKKKEEENRLKEEEKKNKAPLLAIHPT</sequence>
<feature type="transmembrane region" description="Helical" evidence="2">
    <location>
        <begin position="39"/>
        <end position="60"/>
    </location>
</feature>